<evidence type="ECO:0000259" key="1">
    <source>
        <dbReference type="Pfam" id="PF01738"/>
    </source>
</evidence>
<dbReference type="OrthoDB" id="9787933at2"/>
<dbReference type="Pfam" id="PF01738">
    <property type="entry name" value="DLH"/>
    <property type="match status" value="1"/>
</dbReference>
<dbReference type="EMBL" id="FOQH01000003">
    <property type="protein sequence ID" value="SFH97893.1"/>
    <property type="molecule type" value="Genomic_DNA"/>
</dbReference>
<dbReference type="Gene3D" id="3.40.50.1820">
    <property type="entry name" value="alpha/beta hydrolase"/>
    <property type="match status" value="1"/>
</dbReference>
<proteinExistence type="predicted"/>
<name>A0A1I3EG88_9RHOB</name>
<protein>
    <submittedName>
        <fullName evidence="2">Dienelactone hydrolase</fullName>
    </submittedName>
</protein>
<dbReference type="AlphaFoldDB" id="A0A1I3EG88"/>
<dbReference type="InterPro" id="IPR050261">
    <property type="entry name" value="FrsA_esterase"/>
</dbReference>
<keyword evidence="3" id="KW-1185">Reference proteome</keyword>
<dbReference type="GO" id="GO:0016787">
    <property type="term" value="F:hydrolase activity"/>
    <property type="evidence" value="ECO:0007669"/>
    <property type="project" value="UniProtKB-KW"/>
</dbReference>
<dbReference type="RefSeq" id="WP_092859133.1">
    <property type="nucleotide sequence ID" value="NZ_FOQH01000003.1"/>
</dbReference>
<dbReference type="STRING" id="1114924.SAMN05216258_103356"/>
<organism evidence="2 3">
    <name type="scientific">Albimonas pacifica</name>
    <dbReference type="NCBI Taxonomy" id="1114924"/>
    <lineage>
        <taxon>Bacteria</taxon>
        <taxon>Pseudomonadati</taxon>
        <taxon>Pseudomonadota</taxon>
        <taxon>Alphaproteobacteria</taxon>
        <taxon>Rhodobacterales</taxon>
        <taxon>Paracoccaceae</taxon>
        <taxon>Albimonas</taxon>
    </lineage>
</organism>
<accession>A0A1I3EG88</accession>
<feature type="domain" description="Dienelactone hydrolase" evidence="1">
    <location>
        <begin position="17"/>
        <end position="236"/>
    </location>
</feature>
<reference evidence="2 3" key="1">
    <citation type="submission" date="2016-10" db="EMBL/GenBank/DDBJ databases">
        <authorList>
            <person name="de Groot N.N."/>
        </authorList>
    </citation>
    <scope>NUCLEOTIDE SEQUENCE [LARGE SCALE GENOMIC DNA]</scope>
    <source>
        <strain evidence="2 3">CGMCC 1.11030</strain>
    </source>
</reference>
<dbReference type="SUPFAM" id="SSF53474">
    <property type="entry name" value="alpha/beta-Hydrolases"/>
    <property type="match status" value="1"/>
</dbReference>
<dbReference type="InterPro" id="IPR002925">
    <property type="entry name" value="Dienelactn_hydro"/>
</dbReference>
<dbReference type="PANTHER" id="PTHR22946">
    <property type="entry name" value="DIENELACTONE HYDROLASE DOMAIN-CONTAINING PROTEIN-RELATED"/>
    <property type="match status" value="1"/>
</dbReference>
<keyword evidence="2" id="KW-0378">Hydrolase</keyword>
<dbReference type="InterPro" id="IPR029058">
    <property type="entry name" value="AB_hydrolase_fold"/>
</dbReference>
<dbReference type="Proteomes" id="UP000199377">
    <property type="component" value="Unassembled WGS sequence"/>
</dbReference>
<sequence>MKLTTAPLRYTDGETEFEGFWAAPEDLAGPVPGVLMAPAYGGVGEQMKLNAERVAKTGRPVLLLDPYGIESMADASIDPMQRMQGMVAARGLLQRRLLAALDALKARPEVDAAKTAVCGYCFGGLCALDLARAAPEGLLGAAALHGVLSPSGLAAKTIAASVLVLHGWDDPLATPDAVLALAKEMDAAGADWQIHAYGGVVHAFTTPQAATPGRAVYDAKADRRSFAAMTDFFAEVFGEV</sequence>
<evidence type="ECO:0000313" key="3">
    <source>
        <dbReference type="Proteomes" id="UP000199377"/>
    </source>
</evidence>
<evidence type="ECO:0000313" key="2">
    <source>
        <dbReference type="EMBL" id="SFH97893.1"/>
    </source>
</evidence>
<gene>
    <name evidence="2" type="ORF">SAMN05216258_103356</name>
</gene>
<dbReference type="PANTHER" id="PTHR22946:SF0">
    <property type="entry name" value="DIENELACTONE HYDROLASE DOMAIN-CONTAINING PROTEIN"/>
    <property type="match status" value="1"/>
</dbReference>